<sequence length="209" mass="24419">MENVMLLKNETITKATLVESCEIKRKACNVWNVYKSEVFDDTTKFDDFLREVFVGKYHDDACITKLLLEYHMNLAELYVKEAFARLKNNNNGIGFKKGKSDLSQKAFLVCIAARSINPDNFDSSSKGKDLTEMYMNMFNESKDEKLEKRLISNQTREKLKKLGCTIDVGIVAQMSQAYIYARKNCHLLSSYVWFFFYKNKLVYRRNPMK</sequence>
<evidence type="ECO:0000313" key="2">
    <source>
        <dbReference type="Proteomes" id="UP000193944"/>
    </source>
</evidence>
<evidence type="ECO:0000313" key="1">
    <source>
        <dbReference type="EMBL" id="ORX79490.1"/>
    </source>
</evidence>
<dbReference type="OrthoDB" id="10428664at2759"/>
<reference evidence="1 2" key="2">
    <citation type="submission" date="2016-08" db="EMBL/GenBank/DDBJ databases">
        <title>Pervasive Adenine N6-methylation of Active Genes in Fungi.</title>
        <authorList>
            <consortium name="DOE Joint Genome Institute"/>
            <person name="Mondo S.J."/>
            <person name="Dannebaum R.O."/>
            <person name="Kuo R.C."/>
            <person name="Labutti K."/>
            <person name="Haridas S."/>
            <person name="Kuo A."/>
            <person name="Salamov A."/>
            <person name="Ahrendt S.R."/>
            <person name="Lipzen A."/>
            <person name="Sullivan W."/>
            <person name="Andreopoulos W.B."/>
            <person name="Clum A."/>
            <person name="Lindquist E."/>
            <person name="Daum C."/>
            <person name="Ramamoorthy G.K."/>
            <person name="Gryganskyi A."/>
            <person name="Culley D."/>
            <person name="Magnuson J.K."/>
            <person name="James T.Y."/>
            <person name="O'Malley M.A."/>
            <person name="Stajich J.E."/>
            <person name="Spatafora J.W."/>
            <person name="Visel A."/>
            <person name="Grigoriev I.V."/>
        </authorList>
    </citation>
    <scope>NUCLEOTIDE SEQUENCE [LARGE SCALE GENOMIC DNA]</scope>
    <source>
        <strain evidence="1 2">S4</strain>
    </source>
</reference>
<proteinExistence type="predicted"/>
<dbReference type="AlphaFoldDB" id="A0A1Y1X111"/>
<dbReference type="Proteomes" id="UP000193944">
    <property type="component" value="Unassembled WGS sequence"/>
</dbReference>
<protein>
    <submittedName>
        <fullName evidence="1">Uncharacterized protein</fullName>
    </submittedName>
</protein>
<dbReference type="STRING" id="1754192.A0A1Y1X111"/>
<gene>
    <name evidence="1" type="ORF">BCR32DRAFT_281334</name>
</gene>
<comment type="caution">
    <text evidence="1">The sequence shown here is derived from an EMBL/GenBank/DDBJ whole genome shotgun (WGS) entry which is preliminary data.</text>
</comment>
<organism evidence="1 2">
    <name type="scientific">Anaeromyces robustus</name>
    <dbReference type="NCBI Taxonomy" id="1754192"/>
    <lineage>
        <taxon>Eukaryota</taxon>
        <taxon>Fungi</taxon>
        <taxon>Fungi incertae sedis</taxon>
        <taxon>Chytridiomycota</taxon>
        <taxon>Chytridiomycota incertae sedis</taxon>
        <taxon>Neocallimastigomycetes</taxon>
        <taxon>Neocallimastigales</taxon>
        <taxon>Neocallimastigaceae</taxon>
        <taxon>Anaeromyces</taxon>
    </lineage>
</organism>
<accession>A0A1Y1X111</accession>
<name>A0A1Y1X111_9FUNG</name>
<keyword evidence="2" id="KW-1185">Reference proteome</keyword>
<dbReference type="EMBL" id="MCFG01000173">
    <property type="protein sequence ID" value="ORX79490.1"/>
    <property type="molecule type" value="Genomic_DNA"/>
</dbReference>
<reference evidence="1 2" key="1">
    <citation type="submission" date="2016-08" db="EMBL/GenBank/DDBJ databases">
        <title>A Parts List for Fungal Cellulosomes Revealed by Comparative Genomics.</title>
        <authorList>
            <consortium name="DOE Joint Genome Institute"/>
            <person name="Haitjema C.H."/>
            <person name="Gilmore S.P."/>
            <person name="Henske J.K."/>
            <person name="Solomon K.V."/>
            <person name="De Groot R."/>
            <person name="Kuo A."/>
            <person name="Mondo S.J."/>
            <person name="Salamov A.A."/>
            <person name="Labutti K."/>
            <person name="Zhao Z."/>
            <person name="Chiniquy J."/>
            <person name="Barry K."/>
            <person name="Brewer H.M."/>
            <person name="Purvine S.O."/>
            <person name="Wright A.T."/>
            <person name="Boxma B."/>
            <person name="Van Alen T."/>
            <person name="Hackstein J.H."/>
            <person name="Baker S.E."/>
            <person name="Grigoriev I.V."/>
            <person name="O'Malley M.A."/>
        </authorList>
    </citation>
    <scope>NUCLEOTIDE SEQUENCE [LARGE SCALE GENOMIC DNA]</scope>
    <source>
        <strain evidence="1 2">S4</strain>
    </source>
</reference>